<dbReference type="GO" id="GO:0016757">
    <property type="term" value="F:glycosyltransferase activity"/>
    <property type="evidence" value="ECO:0007669"/>
    <property type="project" value="InterPro"/>
</dbReference>
<evidence type="ECO:0000259" key="1">
    <source>
        <dbReference type="Pfam" id="PF00534"/>
    </source>
</evidence>
<reference evidence="3" key="1">
    <citation type="submission" date="2020-01" db="EMBL/GenBank/DDBJ databases">
        <authorList>
            <person name="Meier V. D."/>
            <person name="Meier V D."/>
        </authorList>
    </citation>
    <scope>NUCLEOTIDE SEQUENCE</scope>
    <source>
        <strain evidence="3">HLG_WM_MAG_05</strain>
    </source>
</reference>
<dbReference type="Pfam" id="PF13439">
    <property type="entry name" value="Glyco_transf_4"/>
    <property type="match status" value="1"/>
</dbReference>
<dbReference type="AlphaFoldDB" id="A0A6S6T9H9"/>
<name>A0A6S6T9H9_9BACT</name>
<dbReference type="PANTHER" id="PTHR12526:SF630">
    <property type="entry name" value="GLYCOSYLTRANSFERASE"/>
    <property type="match status" value="1"/>
</dbReference>
<accession>A0A6S6T9H9</accession>
<dbReference type="Gene3D" id="3.40.50.2000">
    <property type="entry name" value="Glycogen Phosphorylase B"/>
    <property type="match status" value="2"/>
</dbReference>
<feature type="domain" description="Glycosyl transferase family 1" evidence="1">
    <location>
        <begin position="198"/>
        <end position="342"/>
    </location>
</feature>
<keyword evidence="3" id="KW-0808">Transferase</keyword>
<dbReference type="PANTHER" id="PTHR12526">
    <property type="entry name" value="GLYCOSYLTRANSFERASE"/>
    <property type="match status" value="1"/>
</dbReference>
<feature type="domain" description="Glycosyltransferase subfamily 4-like N-terminal" evidence="2">
    <location>
        <begin position="24"/>
        <end position="184"/>
    </location>
</feature>
<dbReference type="SUPFAM" id="SSF53756">
    <property type="entry name" value="UDP-Glycosyltransferase/glycogen phosphorylase"/>
    <property type="match status" value="1"/>
</dbReference>
<dbReference type="Pfam" id="PF00534">
    <property type="entry name" value="Glycos_transf_1"/>
    <property type="match status" value="1"/>
</dbReference>
<proteinExistence type="predicted"/>
<dbReference type="EMBL" id="CACVAU010000052">
    <property type="protein sequence ID" value="CAA6817452.1"/>
    <property type="molecule type" value="Genomic_DNA"/>
</dbReference>
<protein>
    <submittedName>
        <fullName evidence="3">Transferase</fullName>
    </submittedName>
</protein>
<dbReference type="InterPro" id="IPR028098">
    <property type="entry name" value="Glyco_trans_4-like_N"/>
</dbReference>
<gene>
    <name evidence="3" type="ORF">HELGO_WM4770</name>
</gene>
<dbReference type="CDD" id="cd03811">
    <property type="entry name" value="GT4_GT28_WabH-like"/>
    <property type="match status" value="1"/>
</dbReference>
<sequence length="373" mass="42908">MLTLNKREMKSTTLVGLIHALDLGGAERIMVRVLNYFVGEGYDVHLIIFDHRGALKDELSREVMLHDLAIPSVMRGMPKCLKTLKNIEADIIFTGIGHLNIALAPFIPLMRRFLPKSKWVSRETNIVSLHNKISKYPKLFDWLYQHTYRNYDHIIAQSKDMKEDLEKNYFFSEKIVVINNPIDFKKIQYLSNKEVTGLFDKTKINLLSVSGLRIQKRHDLMLKTLVLLPKNYHLTIVGTGETEENLKHLSKYLNINDQVSFVGQQSNPYVYMKEADILILTSEREGFPNVLLEANTLGLPIVAFSCVGGIKEIIKEGVNGFYSPFGECELLAENIEKASSFSFEKDKIIRTTINKYSQENILEKYKKLFKDEL</sequence>
<dbReference type="InterPro" id="IPR001296">
    <property type="entry name" value="Glyco_trans_1"/>
</dbReference>
<evidence type="ECO:0000259" key="2">
    <source>
        <dbReference type="Pfam" id="PF13439"/>
    </source>
</evidence>
<evidence type="ECO:0000313" key="3">
    <source>
        <dbReference type="EMBL" id="CAA6817452.1"/>
    </source>
</evidence>
<organism evidence="3">
    <name type="scientific">uncultured Sulfurovum sp</name>
    <dbReference type="NCBI Taxonomy" id="269237"/>
    <lineage>
        <taxon>Bacteria</taxon>
        <taxon>Pseudomonadati</taxon>
        <taxon>Campylobacterota</taxon>
        <taxon>Epsilonproteobacteria</taxon>
        <taxon>Campylobacterales</taxon>
        <taxon>Sulfurovaceae</taxon>
        <taxon>Sulfurovum</taxon>
        <taxon>environmental samples</taxon>
    </lineage>
</organism>